<dbReference type="OrthoDB" id="9815894at2"/>
<keyword evidence="3" id="KW-1185">Reference proteome</keyword>
<dbReference type="EMBL" id="FOQL01000006">
    <property type="protein sequence ID" value="SFJ17482.1"/>
    <property type="molecule type" value="Genomic_DNA"/>
</dbReference>
<proteinExistence type="predicted"/>
<keyword evidence="1" id="KW-0175">Coiled coil</keyword>
<feature type="coiled-coil region" evidence="1">
    <location>
        <begin position="208"/>
        <end position="235"/>
    </location>
</feature>
<evidence type="ECO:0000313" key="2">
    <source>
        <dbReference type="EMBL" id="SFJ17482.1"/>
    </source>
</evidence>
<reference evidence="3" key="1">
    <citation type="submission" date="2016-10" db="EMBL/GenBank/DDBJ databases">
        <authorList>
            <person name="Varghese N."/>
            <person name="Submissions S."/>
        </authorList>
    </citation>
    <scope>NUCLEOTIDE SEQUENCE [LARGE SCALE GENOMIC DNA]</scope>
    <source>
        <strain evidence="3">LMG 24016</strain>
    </source>
</reference>
<sequence length="541" mass="61767">MTTPMEIFKYGLDFLDKNIWPIILLAFICITRRSIANLVDRLTKINFSYGSAAGGMEAAPPILIAEVTPTPQGSKEPPTEIDPAQNEIDEQRGWLSRAIEALEEKDFILANKIFDETQKNEDKKEERYENELAFLYFSFISGDEQAALTKLEKLHELSTNEEQLSSATTWLNFAYNEIKDFEKSKQLLQDSTNRLTSESLKLLHTIELARTLNNLDKHNDAINLLEQQLTKEVSNDERSNIYEELGRCFKFIDDEYSSSIALEKSAEFSNGNRDKIFNAAYAQSNSNLNFLAIENYSTLINLDPKHALALNNLGVCAAELKIPEKQVELYERSAAQNSSLAMANLATLYIQNGFLNDAEKILEHAIKTEDPHKNVGNTLFSLKNSRAENEQKWKNTLKHSRNLQRKIRLYGEAYFTKIKVTDPWLDAWETQEGQIIQFTIHNQKITSTWTSNELAFGENKNFEHTLTGTTHNKTATLKYTKKTLTARPKSLLNLTPNVDSDLLAYISIDNQKIHLFPRNGKNDPEFLLVNPQDREIKADDL</sequence>
<dbReference type="AlphaFoldDB" id="A0A1I3P7S4"/>
<dbReference type="RefSeq" id="WP_139213973.1">
    <property type="nucleotide sequence ID" value="NZ_FOQL01000006.1"/>
</dbReference>
<dbReference type="Proteomes" id="UP000243606">
    <property type="component" value="Unassembled WGS sequence"/>
</dbReference>
<name>A0A1I3P7S4_9PSED</name>
<dbReference type="Gene3D" id="1.25.40.10">
    <property type="entry name" value="Tetratricopeptide repeat domain"/>
    <property type="match status" value="2"/>
</dbReference>
<evidence type="ECO:0000313" key="3">
    <source>
        <dbReference type="Proteomes" id="UP000243606"/>
    </source>
</evidence>
<evidence type="ECO:0000256" key="1">
    <source>
        <dbReference type="SAM" id="Coils"/>
    </source>
</evidence>
<protein>
    <submittedName>
        <fullName evidence="2">Tetratricopeptide repeat-containing protein</fullName>
    </submittedName>
</protein>
<gene>
    <name evidence="2" type="ORF">SAMN05216206_3605</name>
</gene>
<accession>A0A1I3P7S4</accession>
<dbReference type="STRING" id="425504.SAMN05216206_3605"/>
<organism evidence="2 3">
    <name type="scientific">Pseudomonas guineae</name>
    <dbReference type="NCBI Taxonomy" id="425504"/>
    <lineage>
        <taxon>Bacteria</taxon>
        <taxon>Pseudomonadati</taxon>
        <taxon>Pseudomonadota</taxon>
        <taxon>Gammaproteobacteria</taxon>
        <taxon>Pseudomonadales</taxon>
        <taxon>Pseudomonadaceae</taxon>
        <taxon>Pseudomonas</taxon>
    </lineage>
</organism>
<dbReference type="SUPFAM" id="SSF48452">
    <property type="entry name" value="TPR-like"/>
    <property type="match status" value="1"/>
</dbReference>
<dbReference type="InterPro" id="IPR011990">
    <property type="entry name" value="TPR-like_helical_dom_sf"/>
</dbReference>